<evidence type="ECO:0000256" key="8">
    <source>
        <dbReference type="ARBA" id="ARBA00031985"/>
    </source>
</evidence>
<dbReference type="GO" id="GO:0003677">
    <property type="term" value="F:DNA binding"/>
    <property type="evidence" value="ECO:0007669"/>
    <property type="project" value="UniProtKB-KW"/>
</dbReference>
<dbReference type="PANTHER" id="PTHR11390">
    <property type="entry name" value="PROKARYOTIC DNA TOPOISOMERASE"/>
    <property type="match status" value="1"/>
</dbReference>
<dbReference type="GO" id="GO:0006281">
    <property type="term" value="P:DNA repair"/>
    <property type="evidence" value="ECO:0007669"/>
    <property type="project" value="TreeGrafter"/>
</dbReference>
<dbReference type="Gene3D" id="1.10.290.10">
    <property type="entry name" value="Topoisomerase I, domain 4"/>
    <property type="match status" value="1"/>
</dbReference>
<dbReference type="InterPro" id="IPR013825">
    <property type="entry name" value="Topo_IA_cen_sub2"/>
</dbReference>
<dbReference type="GO" id="GO:0003917">
    <property type="term" value="F:DNA topoisomerase type I (single strand cut, ATP-independent) activity"/>
    <property type="evidence" value="ECO:0007669"/>
    <property type="project" value="UniProtKB-EC"/>
</dbReference>
<reference evidence="13 14" key="1">
    <citation type="journal article" date="2014" name="Genome Announc.">
        <title>Draft genome sequences of eight enterohepatic helicobacter species isolated from both laboratory and wild rodents.</title>
        <authorList>
            <person name="Sheh A."/>
            <person name="Shen Z."/>
            <person name="Fox J.G."/>
        </authorList>
    </citation>
    <scope>NUCLEOTIDE SEQUENCE [LARGE SCALE GENOMIC DNA]</scope>
    <source>
        <strain evidence="13 14">ATCC 49310</strain>
    </source>
</reference>
<dbReference type="SMART" id="SM00437">
    <property type="entry name" value="TOP1Ac"/>
    <property type="match status" value="1"/>
</dbReference>
<accession>A0A4V6I2I0</accession>
<comment type="caution">
    <text evidence="13">The sequence shown here is derived from an EMBL/GenBank/DDBJ whole genome shotgun (WGS) entry which is preliminary data.</text>
</comment>
<dbReference type="Gene3D" id="1.10.460.10">
    <property type="entry name" value="Topoisomerase I, domain 2"/>
    <property type="match status" value="1"/>
</dbReference>
<dbReference type="InterPro" id="IPR003602">
    <property type="entry name" value="Topo_IA_DNA-bd_dom"/>
</dbReference>
<dbReference type="SUPFAM" id="SSF56712">
    <property type="entry name" value="Prokaryotic type I DNA topoisomerase"/>
    <property type="match status" value="1"/>
</dbReference>
<evidence type="ECO:0000259" key="12">
    <source>
        <dbReference type="PROSITE" id="PS52039"/>
    </source>
</evidence>
<comment type="similarity">
    <text evidence="2">Belongs to the type IA topoisomerase family.</text>
</comment>
<dbReference type="GO" id="GO:0043597">
    <property type="term" value="C:cytoplasmic replication fork"/>
    <property type="evidence" value="ECO:0007669"/>
    <property type="project" value="TreeGrafter"/>
</dbReference>
<evidence type="ECO:0000256" key="6">
    <source>
        <dbReference type="ARBA" id="ARBA00023235"/>
    </source>
</evidence>
<dbReference type="SMART" id="SM00436">
    <property type="entry name" value="TOP1Bc"/>
    <property type="match status" value="1"/>
</dbReference>
<dbReference type="PRINTS" id="PR00417">
    <property type="entry name" value="PRTPISMRASEI"/>
</dbReference>
<dbReference type="InterPro" id="IPR013497">
    <property type="entry name" value="Topo_IA_cen"/>
</dbReference>
<evidence type="ECO:0000256" key="3">
    <source>
        <dbReference type="ARBA" id="ARBA00012891"/>
    </source>
</evidence>
<dbReference type="GO" id="GO:0006310">
    <property type="term" value="P:DNA recombination"/>
    <property type="evidence" value="ECO:0007669"/>
    <property type="project" value="TreeGrafter"/>
</dbReference>
<dbReference type="Gene3D" id="3.40.50.140">
    <property type="match status" value="1"/>
</dbReference>
<dbReference type="EMBL" id="JRPK02000038">
    <property type="protein sequence ID" value="TLD96132.1"/>
    <property type="molecule type" value="Genomic_DNA"/>
</dbReference>
<dbReference type="AlphaFoldDB" id="A0A4V6I2I0"/>
<dbReference type="InterPro" id="IPR023405">
    <property type="entry name" value="Topo_IA_core_domain"/>
</dbReference>
<evidence type="ECO:0000256" key="2">
    <source>
        <dbReference type="ARBA" id="ARBA00009446"/>
    </source>
</evidence>
<evidence type="ECO:0000259" key="11">
    <source>
        <dbReference type="PROSITE" id="PS50880"/>
    </source>
</evidence>
<dbReference type="InterPro" id="IPR006171">
    <property type="entry name" value="TOPRIM_dom"/>
</dbReference>
<dbReference type="RefSeq" id="WP_052089137.1">
    <property type="nucleotide sequence ID" value="NZ_FZNF01000089.1"/>
</dbReference>
<dbReference type="InterPro" id="IPR000380">
    <property type="entry name" value="Topo_IA"/>
</dbReference>
<dbReference type="PROSITE" id="PS50880">
    <property type="entry name" value="TOPRIM"/>
    <property type="match status" value="1"/>
</dbReference>
<dbReference type="InterPro" id="IPR003601">
    <property type="entry name" value="Topo_IA_2"/>
</dbReference>
<organism evidence="13 14">
    <name type="scientific">Helicobacter trogontum</name>
    <dbReference type="NCBI Taxonomy" id="50960"/>
    <lineage>
        <taxon>Bacteria</taxon>
        <taxon>Pseudomonadati</taxon>
        <taxon>Campylobacterota</taxon>
        <taxon>Epsilonproteobacteria</taxon>
        <taxon>Campylobacterales</taxon>
        <taxon>Helicobacteraceae</taxon>
        <taxon>Helicobacter</taxon>
    </lineage>
</organism>
<evidence type="ECO:0000256" key="4">
    <source>
        <dbReference type="ARBA" id="ARBA00023029"/>
    </source>
</evidence>
<dbReference type="GO" id="GO:0006265">
    <property type="term" value="P:DNA topological change"/>
    <property type="evidence" value="ECO:0007669"/>
    <property type="project" value="InterPro"/>
</dbReference>
<comment type="catalytic activity">
    <reaction evidence="1">
        <text>ATP-independent breakage of single-stranded DNA, followed by passage and rejoining.</text>
        <dbReference type="EC" id="5.6.2.1"/>
    </reaction>
</comment>
<evidence type="ECO:0000313" key="14">
    <source>
        <dbReference type="Proteomes" id="UP000029861"/>
    </source>
</evidence>
<proteinExistence type="inferred from homology"/>
<gene>
    <name evidence="13" type="ORF">LS80_008820</name>
</gene>
<dbReference type="Pfam" id="PF01751">
    <property type="entry name" value="Toprim"/>
    <property type="match status" value="1"/>
</dbReference>
<dbReference type="InterPro" id="IPR013824">
    <property type="entry name" value="Topo_IA_cen_sub1"/>
</dbReference>
<dbReference type="Pfam" id="PF01131">
    <property type="entry name" value="Topoisom_bac"/>
    <property type="match status" value="1"/>
</dbReference>
<dbReference type="InterPro" id="IPR034144">
    <property type="entry name" value="TOPRIM_TopoIII"/>
</dbReference>
<dbReference type="EC" id="5.6.2.1" evidence="3"/>
<keyword evidence="4" id="KW-0799">Topoisomerase</keyword>
<dbReference type="CDD" id="cd03362">
    <property type="entry name" value="TOPRIM_TopoIA_TopoIII"/>
    <property type="match status" value="1"/>
</dbReference>
<name>A0A4V6I2I0_9HELI</name>
<keyword evidence="6 13" id="KW-0413">Isomerase</keyword>
<keyword evidence="5" id="KW-0238">DNA-binding</keyword>
<evidence type="ECO:0000256" key="9">
    <source>
        <dbReference type="ARBA" id="ARBA00032235"/>
    </source>
</evidence>
<dbReference type="SMART" id="SM00493">
    <property type="entry name" value="TOPRIM"/>
    <property type="match status" value="1"/>
</dbReference>
<protein>
    <recommendedName>
        <fullName evidence="3">DNA topoisomerase</fullName>
        <ecNumber evidence="3">5.6.2.1</ecNumber>
    </recommendedName>
    <alternativeName>
        <fullName evidence="10">Omega-protein</fullName>
    </alternativeName>
    <alternativeName>
        <fullName evidence="9">Relaxing enzyme</fullName>
    </alternativeName>
    <alternativeName>
        <fullName evidence="7">Swivelase</fullName>
    </alternativeName>
    <alternativeName>
        <fullName evidence="8">Untwisting enzyme</fullName>
    </alternativeName>
</protein>
<dbReference type="Gene3D" id="2.70.20.10">
    <property type="entry name" value="Topoisomerase I, domain 3"/>
    <property type="match status" value="1"/>
</dbReference>
<dbReference type="Proteomes" id="UP000029861">
    <property type="component" value="Unassembled WGS sequence"/>
</dbReference>
<evidence type="ECO:0000256" key="10">
    <source>
        <dbReference type="ARBA" id="ARBA00032877"/>
    </source>
</evidence>
<evidence type="ECO:0000256" key="7">
    <source>
        <dbReference type="ARBA" id="ARBA00030003"/>
    </source>
</evidence>
<evidence type="ECO:0000256" key="5">
    <source>
        <dbReference type="ARBA" id="ARBA00023125"/>
    </source>
</evidence>
<sequence>MRLFIAEKPELARAIASALNGNEKKAKGYIIKGDNIITWAFGHILELAQPHIYDSKYEQWDINDLPLKIVDFIYVPKQDCKEQLKIICNLIQSKDTTSIIHCGDADDEGQILIDEILDYSKNKKPVFRVLINDITPKAIQHEIAKMLPNDNFKGMSERGFARSQADYLVGINLTRAYTCLARQNGYKGKSSISLGRVQTPILGLIVSRDTMQETFQSIDYFTLDATFTINNITLQASLKTKEKITLKDTIEIISNECNKKEFNYSILKENKKEYPPLPYNLLILQAECAKNLGLKPDEVLSITQRLREQYQLITYNRSDCQYLPETKFDEAKDIIKSIGENISSNEFNNLIQHADLSIKSKAFNDSNLSAHYGIIPTTATADFTKLQHLEKIIYEIIAKRFLCQFYPPKEYIHTQITLTYKDYEFYASSNTTLKVGYSSFFGVNQNNKQTNEENTISDNNNDLSIIKENLKAICTSTNIEKRQTKPKPHYTMETLLKDLTSVAKYVSNERIRQLLIERDKDKKGEHGGIGTPATRSEHIKKLIDRGYIEVSNDKKQIIKATQKGKNLINIAPNSLVAIDLTALWFEQQKMIENNEITRSQFLESVLKQIEYEIQKIQTDNNFTILSDEKINMAYKALKLKKYRKKP</sequence>
<feature type="domain" description="Toprim" evidence="11">
    <location>
        <begin position="1"/>
        <end position="135"/>
    </location>
</feature>
<evidence type="ECO:0000256" key="1">
    <source>
        <dbReference type="ARBA" id="ARBA00000213"/>
    </source>
</evidence>
<feature type="domain" description="Topo IA-type catalytic" evidence="12">
    <location>
        <begin position="152"/>
        <end position="614"/>
    </location>
</feature>
<dbReference type="PANTHER" id="PTHR11390:SF21">
    <property type="entry name" value="DNA TOPOISOMERASE 3-ALPHA"/>
    <property type="match status" value="1"/>
</dbReference>
<dbReference type="PROSITE" id="PS52039">
    <property type="entry name" value="TOPO_IA_2"/>
    <property type="match status" value="1"/>
</dbReference>
<dbReference type="InterPro" id="IPR013826">
    <property type="entry name" value="Topo_IA_cen_sub3"/>
</dbReference>
<evidence type="ECO:0000313" key="13">
    <source>
        <dbReference type="EMBL" id="TLD96132.1"/>
    </source>
</evidence>